<dbReference type="PANTHER" id="PTHR23426:SF65">
    <property type="entry name" value="FERREDOXIN-2, MITOCHONDRIAL"/>
    <property type="match status" value="1"/>
</dbReference>
<name>A0AA86PKY4_9EUKA</name>
<evidence type="ECO:0000256" key="6">
    <source>
        <dbReference type="ARBA" id="ARBA00034078"/>
    </source>
</evidence>
<keyword evidence="3" id="KW-0479">Metal-binding</keyword>
<reference evidence="9 10" key="2">
    <citation type="submission" date="2024-07" db="EMBL/GenBank/DDBJ databases">
        <authorList>
            <person name="Akdeniz Z."/>
        </authorList>
    </citation>
    <scope>NUCLEOTIDE SEQUENCE [LARGE SCALE GENOMIC DNA]</scope>
</reference>
<evidence type="ECO:0000313" key="10">
    <source>
        <dbReference type="Proteomes" id="UP001642409"/>
    </source>
</evidence>
<dbReference type="GO" id="GO:0140647">
    <property type="term" value="P:P450-containing electron transport chain"/>
    <property type="evidence" value="ECO:0007669"/>
    <property type="project" value="InterPro"/>
</dbReference>
<accession>A0AA86PKY4</accession>
<comment type="caution">
    <text evidence="8">The sequence shown here is derived from an EMBL/GenBank/DDBJ whole genome shotgun (WGS) entry which is preliminary data.</text>
</comment>
<dbReference type="EMBL" id="CAXDID020000078">
    <property type="protein sequence ID" value="CAL6017462.1"/>
    <property type="molecule type" value="Genomic_DNA"/>
</dbReference>
<dbReference type="GO" id="GO:0009055">
    <property type="term" value="F:electron transfer activity"/>
    <property type="evidence" value="ECO:0007669"/>
    <property type="project" value="TreeGrafter"/>
</dbReference>
<evidence type="ECO:0000313" key="9">
    <source>
        <dbReference type="EMBL" id="CAL6017462.1"/>
    </source>
</evidence>
<evidence type="ECO:0000256" key="4">
    <source>
        <dbReference type="ARBA" id="ARBA00023004"/>
    </source>
</evidence>
<dbReference type="Gene3D" id="3.10.20.30">
    <property type="match status" value="1"/>
</dbReference>
<dbReference type="SUPFAM" id="SSF54292">
    <property type="entry name" value="2Fe-2S ferredoxin-like"/>
    <property type="match status" value="1"/>
</dbReference>
<keyword evidence="4" id="KW-0408">Iron</keyword>
<dbReference type="InterPro" id="IPR012675">
    <property type="entry name" value="Beta-grasp_dom_sf"/>
</dbReference>
<keyword evidence="10" id="KW-1185">Reference proteome</keyword>
<comment type="cofactor">
    <cofactor evidence="6">
        <name>[2Fe-2S] cluster</name>
        <dbReference type="ChEBI" id="CHEBI:190135"/>
    </cofactor>
</comment>
<dbReference type="CDD" id="cd00207">
    <property type="entry name" value="fer2"/>
    <property type="match status" value="1"/>
</dbReference>
<dbReference type="Proteomes" id="UP001642409">
    <property type="component" value="Unassembled WGS sequence"/>
</dbReference>
<dbReference type="InterPro" id="IPR001055">
    <property type="entry name" value="Adrenodoxin-like"/>
</dbReference>
<evidence type="ECO:0000256" key="2">
    <source>
        <dbReference type="ARBA" id="ARBA00022714"/>
    </source>
</evidence>
<reference evidence="8" key="1">
    <citation type="submission" date="2023-06" db="EMBL/GenBank/DDBJ databases">
        <authorList>
            <person name="Kurt Z."/>
        </authorList>
    </citation>
    <scope>NUCLEOTIDE SEQUENCE</scope>
</reference>
<dbReference type="EMBL" id="CATOUU010000675">
    <property type="protein sequence ID" value="CAI9940388.1"/>
    <property type="molecule type" value="Genomic_DNA"/>
</dbReference>
<sequence length="102" mass="11287">MIPIQIKQDGELLSYLVEKNKNLLQELKRLNIQINDGCDGKLTCGACHVQIDSLKSQSQNITDDEKDMLQFVPGVKGNSRLACGVLVEDSLTDSIITVVKQE</sequence>
<evidence type="ECO:0000256" key="5">
    <source>
        <dbReference type="ARBA" id="ARBA00023014"/>
    </source>
</evidence>
<dbReference type="PANTHER" id="PTHR23426">
    <property type="entry name" value="FERREDOXIN/ADRENODOXIN"/>
    <property type="match status" value="1"/>
</dbReference>
<comment type="similarity">
    <text evidence="1">Belongs to the adrenodoxin/putidaredoxin family.</text>
</comment>
<proteinExistence type="inferred from homology"/>
<dbReference type="GO" id="GO:0051537">
    <property type="term" value="F:2 iron, 2 sulfur cluster binding"/>
    <property type="evidence" value="ECO:0007669"/>
    <property type="project" value="UniProtKB-KW"/>
</dbReference>
<dbReference type="InterPro" id="IPR036010">
    <property type="entry name" value="2Fe-2S_ferredoxin-like_sf"/>
</dbReference>
<feature type="domain" description="2Fe-2S ferredoxin-type" evidence="7">
    <location>
        <begin position="2"/>
        <end position="102"/>
    </location>
</feature>
<evidence type="ECO:0000259" key="7">
    <source>
        <dbReference type="PROSITE" id="PS51085"/>
    </source>
</evidence>
<evidence type="ECO:0000256" key="3">
    <source>
        <dbReference type="ARBA" id="ARBA00022723"/>
    </source>
</evidence>
<protein>
    <submittedName>
        <fullName evidence="8">2Fe-2S ferredoxin 1</fullName>
    </submittedName>
    <submittedName>
        <fullName evidence="9">2Fe-2S_ferredoxin 1</fullName>
    </submittedName>
</protein>
<evidence type="ECO:0000256" key="1">
    <source>
        <dbReference type="ARBA" id="ARBA00010914"/>
    </source>
</evidence>
<gene>
    <name evidence="9" type="ORF">HINF_LOCUS26003</name>
    <name evidence="8" type="ORF">HINF_LOCUS28033</name>
</gene>
<dbReference type="AlphaFoldDB" id="A0AA86PKY4"/>
<keyword evidence="2" id="KW-0001">2Fe-2S</keyword>
<dbReference type="GO" id="GO:0046872">
    <property type="term" value="F:metal ion binding"/>
    <property type="evidence" value="ECO:0007669"/>
    <property type="project" value="UniProtKB-KW"/>
</dbReference>
<dbReference type="PRINTS" id="PR00355">
    <property type="entry name" value="ADRENODOXIN"/>
</dbReference>
<keyword evidence="5" id="KW-0411">Iron-sulfur</keyword>
<dbReference type="PROSITE" id="PS51085">
    <property type="entry name" value="2FE2S_FER_2"/>
    <property type="match status" value="1"/>
</dbReference>
<organism evidence="8">
    <name type="scientific">Hexamita inflata</name>
    <dbReference type="NCBI Taxonomy" id="28002"/>
    <lineage>
        <taxon>Eukaryota</taxon>
        <taxon>Metamonada</taxon>
        <taxon>Diplomonadida</taxon>
        <taxon>Hexamitidae</taxon>
        <taxon>Hexamitinae</taxon>
        <taxon>Hexamita</taxon>
    </lineage>
</organism>
<dbReference type="Pfam" id="PF00111">
    <property type="entry name" value="Fer2"/>
    <property type="match status" value="1"/>
</dbReference>
<evidence type="ECO:0000313" key="8">
    <source>
        <dbReference type="EMBL" id="CAI9940388.1"/>
    </source>
</evidence>
<dbReference type="InterPro" id="IPR001041">
    <property type="entry name" value="2Fe-2S_ferredoxin-type"/>
</dbReference>